<protein>
    <submittedName>
        <fullName evidence="3">Uncharacterized protein</fullName>
    </submittedName>
</protein>
<evidence type="ECO:0000313" key="5">
    <source>
        <dbReference type="Proteomes" id="UP000502504"/>
    </source>
</evidence>
<dbReference type="EMBL" id="CP050692">
    <property type="protein sequence ID" value="QIT48487.1"/>
    <property type="molecule type" value="Genomic_DNA"/>
</dbReference>
<dbReference type="Proteomes" id="UP000190306">
    <property type="component" value="Chromosome"/>
</dbReference>
<dbReference type="EMBL" id="LHQL01000014">
    <property type="protein sequence ID" value="OOQ48126.1"/>
    <property type="molecule type" value="Genomic_DNA"/>
</dbReference>
<reference evidence="3 5" key="2">
    <citation type="submission" date="2020-03" db="EMBL/GenBank/DDBJ databases">
        <title>Is there a link between lipid content and antibiotic production in Streptomyces?</title>
        <authorList>
            <person name="David M."/>
            <person name="Lejeune C."/>
            <person name="Abreu S."/>
            <person name="Thibessard A."/>
            <person name="Leblond P."/>
            <person name="Chaminade P."/>
            <person name="Virolle M.-J."/>
        </authorList>
    </citation>
    <scope>NUCLEOTIDE SEQUENCE [LARGE SCALE GENOMIC DNA]</scope>
    <source>
        <strain evidence="3 5">DSM 41481</strain>
    </source>
</reference>
<dbReference type="GeneID" id="93959618"/>
<dbReference type="RefSeq" id="WP_078636643.1">
    <property type="nucleotide sequence ID" value="NZ_CM007717.1"/>
</dbReference>
<feature type="transmembrane region" description="Helical" evidence="1">
    <location>
        <begin position="145"/>
        <end position="166"/>
    </location>
</feature>
<dbReference type="Proteomes" id="UP000502504">
    <property type="component" value="Chromosome"/>
</dbReference>
<name>A0AAE7CPF7_STRAT</name>
<keyword evidence="1" id="KW-0472">Membrane</keyword>
<proteinExistence type="predicted"/>
<keyword evidence="1" id="KW-1133">Transmembrane helix</keyword>
<evidence type="ECO:0000313" key="4">
    <source>
        <dbReference type="Proteomes" id="UP000190306"/>
    </source>
</evidence>
<evidence type="ECO:0000313" key="2">
    <source>
        <dbReference type="EMBL" id="OOQ48126.1"/>
    </source>
</evidence>
<keyword evidence="1" id="KW-0812">Transmembrane</keyword>
<evidence type="ECO:0000256" key="1">
    <source>
        <dbReference type="SAM" id="Phobius"/>
    </source>
</evidence>
<gene>
    <name evidence="2" type="ORF">AFM16_36715</name>
    <name evidence="3" type="ORF">HCX60_37325</name>
</gene>
<accession>A0AAE7CPF7</accession>
<reference evidence="2 4" key="1">
    <citation type="submission" date="2015-07" db="EMBL/GenBank/DDBJ databases">
        <title>Draft Genome Sequence of Streptomyces antibioticus, IMRU 3720 reveals insights in the evolution of actinomycin biosynthetic gene clusters in Streptomyces.</title>
        <authorList>
            <person name="Crnovcic I."/>
            <person name="Ruckert C."/>
            <person name="Kalinowksi J."/>
            <person name="Keller U."/>
        </authorList>
    </citation>
    <scope>NUCLEOTIDE SEQUENCE [LARGE SCALE GENOMIC DNA]</scope>
    <source>
        <strain evidence="2 4">DSM 41481</strain>
    </source>
</reference>
<organism evidence="3 5">
    <name type="scientific">Streptomyces antibioticus</name>
    <dbReference type="NCBI Taxonomy" id="1890"/>
    <lineage>
        <taxon>Bacteria</taxon>
        <taxon>Bacillati</taxon>
        <taxon>Actinomycetota</taxon>
        <taxon>Actinomycetes</taxon>
        <taxon>Kitasatosporales</taxon>
        <taxon>Streptomycetaceae</taxon>
        <taxon>Streptomyces</taxon>
    </lineage>
</organism>
<sequence>MSERTPTWQELLDTAVEQRTPTAFRAALDGLRDDGFTYDRLVVIANGIVESREFPGFEGVGRGPSEDAWVNALTVKGRKARRLPDWEYVELLVVAYCKRHGLSGEAQDGLVVRWADGYTVCGGQPRPKYRRSTATAAARRRRVRYVVGATALAVVALAAISAYVFWEPDTDPESPLSVDDVSSLGLSKGDYVFPSTMKLSSSQVEKLKNEDYGEGLKFDDWFRQNDGVPSSFRTITLTVSGRSEKQLRITNIDLPKEDCAPPLTGTLFLNGGTNGGEGETRTLFFNLDDRLPEPTDENGEPYFARKSITLKKGESETIAAFVRANERSCGFTFRFTVVVPGRDPEKLEIDDDGKPFRLTAPANGLGEHPYDRYRAMYVGGVAAPVGTGIVPADPSTYDGNPQSLVSP</sequence>
<evidence type="ECO:0000313" key="3">
    <source>
        <dbReference type="EMBL" id="QIT48487.1"/>
    </source>
</evidence>
<keyword evidence="4" id="KW-1185">Reference proteome</keyword>
<dbReference type="AlphaFoldDB" id="A0AAE7CPF7"/>